<dbReference type="Gene3D" id="3.40.50.1820">
    <property type="entry name" value="alpha/beta hydrolase"/>
    <property type="match status" value="1"/>
</dbReference>
<dbReference type="RefSeq" id="WP_129026682.1">
    <property type="nucleotide sequence ID" value="NZ_SDHY01000003.1"/>
</dbReference>
<dbReference type="Proteomes" id="UP000289455">
    <property type="component" value="Unassembled WGS sequence"/>
</dbReference>
<keyword evidence="3" id="KW-1185">Reference proteome</keyword>
<dbReference type="InterPro" id="IPR029058">
    <property type="entry name" value="AB_hydrolase_fold"/>
</dbReference>
<dbReference type="InterPro" id="IPR002925">
    <property type="entry name" value="Dienelactn_hydro"/>
</dbReference>
<evidence type="ECO:0000259" key="1">
    <source>
        <dbReference type="Pfam" id="PF01738"/>
    </source>
</evidence>
<name>A0A4V1M5G0_9BACT</name>
<dbReference type="PANTHER" id="PTHR46623">
    <property type="entry name" value="CARBOXYMETHYLENEBUTENOLIDASE-RELATED"/>
    <property type="match status" value="1"/>
</dbReference>
<sequence length="286" mass="31383">MDQKIIDLFDEYTHKPLKREVFLAKLSKLAGGTAAALAILPLLEGNYAMANQVSVQDADLLMEEISYPSKNCTMKGYLVQPKLAKGKLGAVLVIHENRGLTPHIKDVTRRIAKAGYIALGIDALSPFGGTPNNEDEGRALFVKLDVVQNLENIKSGLDYLRGLKNSNKKTGVVGFCWGGGMVNSMAVMDPELNAAVAYYGRQAEVADVPKIKAKLMLHYAGMDERINAGIPAFEEALKSNKKDYQLFVYEGAQHAFNNDSSPARYNAEVAKLAWTRTMGLFDQILK</sequence>
<dbReference type="InterPro" id="IPR051049">
    <property type="entry name" value="Dienelactone_hydrolase-like"/>
</dbReference>
<proteinExistence type="predicted"/>
<dbReference type="OrthoDB" id="9771666at2"/>
<dbReference type="EMBL" id="SDHY01000003">
    <property type="protein sequence ID" value="RXK49584.1"/>
    <property type="molecule type" value="Genomic_DNA"/>
</dbReference>
<organism evidence="2 3">
    <name type="scientific">Aquirufa rosea</name>
    <dbReference type="NCBI Taxonomy" id="2509241"/>
    <lineage>
        <taxon>Bacteria</taxon>
        <taxon>Pseudomonadati</taxon>
        <taxon>Bacteroidota</taxon>
        <taxon>Cytophagia</taxon>
        <taxon>Cytophagales</taxon>
        <taxon>Flectobacillaceae</taxon>
        <taxon>Aquirufa</taxon>
    </lineage>
</organism>
<evidence type="ECO:0000313" key="3">
    <source>
        <dbReference type="Proteomes" id="UP000289455"/>
    </source>
</evidence>
<dbReference type="GO" id="GO:0016787">
    <property type="term" value="F:hydrolase activity"/>
    <property type="evidence" value="ECO:0007669"/>
    <property type="project" value="UniProtKB-KW"/>
</dbReference>
<dbReference type="SUPFAM" id="SSF53474">
    <property type="entry name" value="alpha/beta-Hydrolases"/>
    <property type="match status" value="1"/>
</dbReference>
<feature type="domain" description="Dienelactone hydrolase" evidence="1">
    <location>
        <begin position="74"/>
        <end position="284"/>
    </location>
</feature>
<dbReference type="Pfam" id="PF01738">
    <property type="entry name" value="DLH"/>
    <property type="match status" value="1"/>
</dbReference>
<comment type="caution">
    <text evidence="2">The sequence shown here is derived from an EMBL/GenBank/DDBJ whole genome shotgun (WGS) entry which is preliminary data.</text>
</comment>
<protein>
    <submittedName>
        <fullName evidence="2">Dienelactone hydrolase family protein</fullName>
    </submittedName>
</protein>
<dbReference type="AlphaFoldDB" id="A0A4V1M5G0"/>
<dbReference type="PANTHER" id="PTHR46623:SF6">
    <property type="entry name" value="ALPHA_BETA-HYDROLASES SUPERFAMILY PROTEIN"/>
    <property type="match status" value="1"/>
</dbReference>
<gene>
    <name evidence="2" type="ORF">ESB04_05260</name>
</gene>
<reference evidence="2 3" key="1">
    <citation type="submission" date="2019-01" db="EMBL/GenBank/DDBJ databases">
        <title>Cytophagaceae bacterium strain CAR-16.</title>
        <authorList>
            <person name="Chen W.-M."/>
        </authorList>
    </citation>
    <scope>NUCLEOTIDE SEQUENCE [LARGE SCALE GENOMIC DNA]</scope>
    <source>
        <strain evidence="2 3">CAR-16</strain>
    </source>
</reference>
<accession>A0A4V1M5G0</accession>
<evidence type="ECO:0000313" key="2">
    <source>
        <dbReference type="EMBL" id="RXK49584.1"/>
    </source>
</evidence>
<keyword evidence="2" id="KW-0378">Hydrolase</keyword>